<evidence type="ECO:0000313" key="1">
    <source>
        <dbReference type="Ensembl" id="ENSPNYP00000003614.1"/>
    </source>
</evidence>
<accession>A0A3B4F1W7</accession>
<dbReference type="PANTHER" id="PTHR34095:SF1">
    <property type="entry name" value="LARGE RIBOSOMAL SUBUNIT PROTEIN ML55"/>
    <property type="match status" value="1"/>
</dbReference>
<dbReference type="Pfam" id="PF09776">
    <property type="entry name" value="Mitoc_L55"/>
    <property type="match status" value="1"/>
</dbReference>
<dbReference type="GO" id="GO:0003735">
    <property type="term" value="F:structural constituent of ribosome"/>
    <property type="evidence" value="ECO:0007669"/>
    <property type="project" value="InterPro"/>
</dbReference>
<name>A0A3B4F1W7_9CICH</name>
<dbReference type="Ensembl" id="ENSPNYT00000003707.1">
    <property type="protein sequence ID" value="ENSPNYP00000003614.1"/>
    <property type="gene ID" value="ENSPNYG00000002807.1"/>
</dbReference>
<organism evidence="1">
    <name type="scientific">Pundamilia nyererei</name>
    <dbReference type="NCBI Taxonomy" id="303518"/>
    <lineage>
        <taxon>Eukaryota</taxon>
        <taxon>Metazoa</taxon>
        <taxon>Chordata</taxon>
        <taxon>Craniata</taxon>
        <taxon>Vertebrata</taxon>
        <taxon>Euteleostomi</taxon>
        <taxon>Actinopterygii</taxon>
        <taxon>Neopterygii</taxon>
        <taxon>Teleostei</taxon>
        <taxon>Neoteleostei</taxon>
        <taxon>Acanthomorphata</taxon>
        <taxon>Ovalentaria</taxon>
        <taxon>Cichlomorphae</taxon>
        <taxon>Cichliformes</taxon>
        <taxon>Cichlidae</taxon>
        <taxon>African cichlids</taxon>
        <taxon>Pseudocrenilabrinae</taxon>
        <taxon>Haplochromini</taxon>
        <taxon>Pundamilia</taxon>
    </lineage>
</organism>
<sequence>LLMPVNLSTLSEEERRVRLKKREVKKPQKQTGVQYDDDFKVDKYSHLWKKK</sequence>
<dbReference type="GO" id="GO:0006412">
    <property type="term" value="P:translation"/>
    <property type="evidence" value="ECO:0007669"/>
    <property type="project" value="TreeGrafter"/>
</dbReference>
<dbReference type="STRING" id="303518.ENSPNYP00000003614"/>
<dbReference type="InterPro" id="IPR018615">
    <property type="entry name" value="Ribosomal_mL55"/>
</dbReference>
<dbReference type="PANTHER" id="PTHR34095">
    <property type="entry name" value="39S RIBOSOMAL PROTEIN L55, MITOCHONDRIAL"/>
    <property type="match status" value="1"/>
</dbReference>
<reference evidence="1" key="1">
    <citation type="submission" date="2023-09" db="UniProtKB">
        <authorList>
            <consortium name="Ensembl"/>
        </authorList>
    </citation>
    <scope>IDENTIFICATION</scope>
</reference>
<dbReference type="GeneTree" id="ENSGT01100000265631"/>
<proteinExistence type="predicted"/>
<dbReference type="AlphaFoldDB" id="A0A3B4F1W7"/>
<dbReference type="GO" id="GO:0005762">
    <property type="term" value="C:mitochondrial large ribosomal subunit"/>
    <property type="evidence" value="ECO:0007669"/>
    <property type="project" value="InterPro"/>
</dbReference>
<protein>
    <submittedName>
        <fullName evidence="1">Uncharacterized protein</fullName>
    </submittedName>
</protein>